<evidence type="ECO:0000256" key="8">
    <source>
        <dbReference type="ARBA" id="ARBA00022692"/>
    </source>
</evidence>
<keyword evidence="8 18" id="KW-0812">Transmembrane</keyword>
<evidence type="ECO:0000256" key="15">
    <source>
        <dbReference type="ARBA" id="ARBA00023128"/>
    </source>
</evidence>
<evidence type="ECO:0000256" key="1">
    <source>
        <dbReference type="ARBA" id="ARBA00003257"/>
    </source>
</evidence>
<feature type="domain" description="NADH:quinone oxidoreductase/Mrp antiporter transmembrane" evidence="19">
    <location>
        <begin position="23"/>
        <end position="284"/>
    </location>
</feature>
<evidence type="ECO:0000256" key="12">
    <source>
        <dbReference type="ARBA" id="ARBA00022989"/>
    </source>
</evidence>
<dbReference type="GO" id="GO:0008137">
    <property type="term" value="F:NADH dehydrogenase (ubiquinone) activity"/>
    <property type="evidence" value="ECO:0007669"/>
    <property type="project" value="UniProtKB-EC"/>
</dbReference>
<protein>
    <recommendedName>
        <fullName evidence="5 18">NADH-ubiquinone oxidoreductase chain 2</fullName>
        <ecNumber evidence="4 18">7.1.1.2</ecNumber>
    </recommendedName>
</protein>
<evidence type="ECO:0000313" key="20">
    <source>
        <dbReference type="EMBL" id="QLA74157.1"/>
    </source>
</evidence>
<accession>A0A7D5IRQ6</accession>
<evidence type="ECO:0000256" key="11">
    <source>
        <dbReference type="ARBA" id="ARBA00022982"/>
    </source>
</evidence>
<keyword evidence="13 18" id="KW-0520">NAD</keyword>
<comment type="similarity">
    <text evidence="3 18">Belongs to the complex I subunit 2 family.</text>
</comment>
<evidence type="ECO:0000256" key="3">
    <source>
        <dbReference type="ARBA" id="ARBA00007012"/>
    </source>
</evidence>
<keyword evidence="11 18" id="KW-0249">Electron transport</keyword>
<evidence type="ECO:0000256" key="18">
    <source>
        <dbReference type="RuleBase" id="RU003403"/>
    </source>
</evidence>
<evidence type="ECO:0000259" key="19">
    <source>
        <dbReference type="Pfam" id="PF00361"/>
    </source>
</evidence>
<feature type="transmembrane region" description="Helical" evidence="18">
    <location>
        <begin position="315"/>
        <end position="336"/>
    </location>
</feature>
<feature type="transmembrane region" description="Helical" evidence="18">
    <location>
        <begin position="235"/>
        <end position="254"/>
    </location>
</feature>
<keyword evidence="7 18" id="KW-0679">Respiratory chain</keyword>
<proteinExistence type="inferred from homology"/>
<evidence type="ECO:0000256" key="6">
    <source>
        <dbReference type="ARBA" id="ARBA00022448"/>
    </source>
</evidence>
<keyword evidence="14 18" id="KW-0830">Ubiquinone</keyword>
<feature type="transmembrane region" description="Helical" evidence="18">
    <location>
        <begin position="138"/>
        <end position="162"/>
    </location>
</feature>
<gene>
    <name evidence="20" type="primary">nad2</name>
</gene>
<comment type="function">
    <text evidence="18">Core subunit of the mitochondrial membrane respiratory chain NADH dehydrogenase (Complex I) which catalyzes electron transfer from NADH through the respiratory chain, using ubiquinone as an electron acceptor. Essential for the catalytic activity and assembly of complex I.</text>
</comment>
<dbReference type="Pfam" id="PF00361">
    <property type="entry name" value="Proton_antipo_M"/>
    <property type="match status" value="1"/>
</dbReference>
<sequence length="337" mass="39084">MIKLYKVLFFNSMILGTLISISSYSWMSAWIGLEINLLSIIPLLKNTKNKYPAEAALKYFIAQAMASSILLFTTIIFYTSTQVPQEFNTIQTILMGSSLLLKTGAAPFHFWFPEVMSGLNWMNSLIMLTWQKLAPMMLLSYLINYNIMFFSIIIIVSSMIGGIQGLNQTCMRKILAYSSINHIGWMISTLFNSTLLFMFYFMVYFIINLSIISMLKKFKIFFINQLTEIFSYKKIIKFMFMLNFLSLGGLPPFLGFLPKWLTMNFLVDNNHFTLSWMLIIFTLISLYFYLRITFASFSLSVSETLLIPLEKMNSFYFIMSLLSLLGLMICSMMYTIF</sequence>
<organism evidence="20">
    <name type="scientific">Leptomias sp. DX-2020</name>
    <dbReference type="NCBI Taxonomy" id="2748276"/>
    <lineage>
        <taxon>Eukaryota</taxon>
        <taxon>Metazoa</taxon>
        <taxon>Ecdysozoa</taxon>
        <taxon>Arthropoda</taxon>
        <taxon>Hexapoda</taxon>
        <taxon>Insecta</taxon>
        <taxon>Pterygota</taxon>
        <taxon>Neoptera</taxon>
        <taxon>Endopterygota</taxon>
        <taxon>Coleoptera</taxon>
        <taxon>Polyphaga</taxon>
        <taxon>Cucujiformia</taxon>
        <taxon>Curculionidae</taxon>
        <taxon>Entiminae</taxon>
        <taxon>Entimini</taxon>
        <taxon>Leptomias</taxon>
    </lineage>
</organism>
<keyword evidence="10 18" id="KW-1278">Translocase</keyword>
<dbReference type="EMBL" id="MT536938">
    <property type="protein sequence ID" value="QLA74157.1"/>
    <property type="molecule type" value="Genomic_DNA"/>
</dbReference>
<dbReference type="PRINTS" id="PR01436">
    <property type="entry name" value="NADHDHGNASE2"/>
</dbReference>
<dbReference type="InterPro" id="IPR003917">
    <property type="entry name" value="NADH_UbQ_OxRdtase_chain2"/>
</dbReference>
<feature type="transmembrane region" description="Helical" evidence="18">
    <location>
        <begin position="59"/>
        <end position="80"/>
    </location>
</feature>
<keyword evidence="12 18" id="KW-1133">Transmembrane helix</keyword>
<evidence type="ECO:0000256" key="14">
    <source>
        <dbReference type="ARBA" id="ARBA00023075"/>
    </source>
</evidence>
<evidence type="ECO:0000256" key="7">
    <source>
        <dbReference type="ARBA" id="ARBA00022660"/>
    </source>
</evidence>
<dbReference type="AlphaFoldDB" id="A0A7D5IRQ6"/>
<dbReference type="InterPro" id="IPR001750">
    <property type="entry name" value="ND/Mrp_TM"/>
</dbReference>
<dbReference type="PANTHER" id="PTHR46552:SF1">
    <property type="entry name" value="NADH-UBIQUINONE OXIDOREDUCTASE CHAIN 2"/>
    <property type="match status" value="1"/>
</dbReference>
<dbReference type="InterPro" id="IPR050175">
    <property type="entry name" value="Complex_I_Subunit_2"/>
</dbReference>
<keyword evidence="16 18" id="KW-0472">Membrane</keyword>
<evidence type="ECO:0000256" key="4">
    <source>
        <dbReference type="ARBA" id="ARBA00012944"/>
    </source>
</evidence>
<dbReference type="PANTHER" id="PTHR46552">
    <property type="entry name" value="NADH-UBIQUINONE OXIDOREDUCTASE CHAIN 2"/>
    <property type="match status" value="1"/>
</dbReference>
<comment type="subcellular location">
    <subcellularLocation>
        <location evidence="2 18">Mitochondrion inner membrane</location>
        <topology evidence="2 18">Multi-pass membrane protein</topology>
    </subcellularLocation>
</comment>
<evidence type="ECO:0000256" key="16">
    <source>
        <dbReference type="ARBA" id="ARBA00023136"/>
    </source>
</evidence>
<comment type="catalytic activity">
    <reaction evidence="17 18">
        <text>a ubiquinone + NADH + 5 H(+)(in) = a ubiquinol + NAD(+) + 4 H(+)(out)</text>
        <dbReference type="Rhea" id="RHEA:29091"/>
        <dbReference type="Rhea" id="RHEA-COMP:9565"/>
        <dbReference type="Rhea" id="RHEA-COMP:9566"/>
        <dbReference type="ChEBI" id="CHEBI:15378"/>
        <dbReference type="ChEBI" id="CHEBI:16389"/>
        <dbReference type="ChEBI" id="CHEBI:17976"/>
        <dbReference type="ChEBI" id="CHEBI:57540"/>
        <dbReference type="ChEBI" id="CHEBI:57945"/>
        <dbReference type="EC" id="7.1.1.2"/>
    </reaction>
</comment>
<keyword evidence="6" id="KW-0813">Transport</keyword>
<feature type="transmembrane region" description="Helical" evidence="18">
    <location>
        <begin position="7"/>
        <end position="27"/>
    </location>
</feature>
<comment type="function">
    <text evidence="1">Core subunit of the mitochondrial membrane respiratory chain NADH dehydrogenase (Complex I) that is believed to belong to the minimal assembly required for catalysis. Complex I functions in the transfer of electrons from NADH to the respiratory chain. The immediate electron acceptor for the enzyme is believed to be ubiquinone.</text>
</comment>
<evidence type="ECO:0000256" key="9">
    <source>
        <dbReference type="ARBA" id="ARBA00022792"/>
    </source>
</evidence>
<feature type="transmembrane region" description="Helical" evidence="18">
    <location>
        <begin position="197"/>
        <end position="215"/>
    </location>
</feature>
<evidence type="ECO:0000256" key="17">
    <source>
        <dbReference type="ARBA" id="ARBA00049551"/>
    </source>
</evidence>
<keyword evidence="15 18" id="KW-0496">Mitochondrion</keyword>
<geneLocation type="mitochondrion" evidence="20"/>
<evidence type="ECO:0000256" key="5">
    <source>
        <dbReference type="ARBA" id="ARBA00021008"/>
    </source>
</evidence>
<evidence type="ECO:0000256" key="10">
    <source>
        <dbReference type="ARBA" id="ARBA00022967"/>
    </source>
</evidence>
<evidence type="ECO:0000256" key="13">
    <source>
        <dbReference type="ARBA" id="ARBA00023027"/>
    </source>
</evidence>
<dbReference type="GO" id="GO:0005743">
    <property type="term" value="C:mitochondrial inner membrane"/>
    <property type="evidence" value="ECO:0007669"/>
    <property type="project" value="UniProtKB-SubCell"/>
</dbReference>
<dbReference type="EC" id="7.1.1.2" evidence="4 18"/>
<evidence type="ECO:0000256" key="2">
    <source>
        <dbReference type="ARBA" id="ARBA00004448"/>
    </source>
</evidence>
<feature type="transmembrane region" description="Helical" evidence="18">
    <location>
        <begin position="274"/>
        <end position="294"/>
    </location>
</feature>
<reference evidence="20" key="1">
    <citation type="submission" date="2020-05" db="EMBL/GenBank/DDBJ databases">
        <title>Complete mitochondrial genome analysis of Leptomias sp.</title>
        <authorList>
            <person name="Xiang D."/>
            <person name="Zhuoga D."/>
            <person name="Zhen W."/>
            <person name="Zang J."/>
        </authorList>
    </citation>
    <scope>NUCLEOTIDE SEQUENCE</scope>
</reference>
<dbReference type="GO" id="GO:0006120">
    <property type="term" value="P:mitochondrial electron transport, NADH to ubiquinone"/>
    <property type="evidence" value="ECO:0007669"/>
    <property type="project" value="InterPro"/>
</dbReference>
<keyword evidence="9 18" id="KW-0999">Mitochondrion inner membrane</keyword>
<name>A0A7D5IRQ6_9CUCU</name>